<dbReference type="eggNOG" id="KOG4419">
    <property type="taxonomic scope" value="Eukaryota"/>
</dbReference>
<dbReference type="PRINTS" id="PR01607">
    <property type="entry name" value="APYRASEFAMLY"/>
</dbReference>
<dbReference type="GO" id="GO:0016787">
    <property type="term" value="F:hydrolase activity"/>
    <property type="evidence" value="ECO:0007669"/>
    <property type="project" value="UniProtKB-KW"/>
</dbReference>
<reference evidence="6" key="2">
    <citation type="submission" date="2015-06" db="UniProtKB">
        <authorList>
            <consortium name="EnsemblMetazoa"/>
        </authorList>
    </citation>
    <scope>IDENTIFICATION</scope>
</reference>
<dbReference type="Gene3D" id="3.60.21.10">
    <property type="match status" value="1"/>
</dbReference>
<accession>T1KNP1</accession>
<evidence type="ECO:0000259" key="4">
    <source>
        <dbReference type="Pfam" id="PF00149"/>
    </source>
</evidence>
<evidence type="ECO:0000313" key="6">
    <source>
        <dbReference type="EnsemblMetazoa" id="tetur16g01680.1"/>
    </source>
</evidence>
<dbReference type="InterPro" id="IPR008334">
    <property type="entry name" value="5'-Nucleotdase_C"/>
</dbReference>
<dbReference type="PANTHER" id="PTHR11575:SF48">
    <property type="entry name" value="5'-NUCLEOTIDASE"/>
    <property type="match status" value="1"/>
</dbReference>
<dbReference type="GO" id="GO:0000166">
    <property type="term" value="F:nucleotide binding"/>
    <property type="evidence" value="ECO:0007669"/>
    <property type="project" value="UniProtKB-KW"/>
</dbReference>
<dbReference type="Proteomes" id="UP000015104">
    <property type="component" value="Unassembled WGS sequence"/>
</dbReference>
<dbReference type="EnsemblMetazoa" id="tetur16g01680.1">
    <property type="protein sequence ID" value="tetur16g01680.1"/>
    <property type="gene ID" value="tetur16g01680"/>
</dbReference>
<evidence type="ECO:0000313" key="7">
    <source>
        <dbReference type="Proteomes" id="UP000015104"/>
    </source>
</evidence>
<keyword evidence="2" id="KW-0732">Signal</keyword>
<keyword evidence="3" id="KW-0378">Hydrolase</keyword>
<dbReference type="InterPro" id="IPR004843">
    <property type="entry name" value="Calcineurin-like_PHP"/>
</dbReference>
<dbReference type="Gene3D" id="3.90.780.10">
    <property type="entry name" value="5'-Nucleotidase, C-terminal domain"/>
    <property type="match status" value="1"/>
</dbReference>
<dbReference type="PANTHER" id="PTHR11575">
    <property type="entry name" value="5'-NUCLEOTIDASE-RELATED"/>
    <property type="match status" value="1"/>
</dbReference>
<proteinExistence type="inferred from homology"/>
<keyword evidence="3" id="KW-0547">Nucleotide-binding</keyword>
<name>T1KNP1_TETUR</name>
<dbReference type="HOGENOM" id="CLU_005854_7_2_1"/>
<evidence type="ECO:0000256" key="3">
    <source>
        <dbReference type="RuleBase" id="RU362119"/>
    </source>
</evidence>
<evidence type="ECO:0008006" key="8">
    <source>
        <dbReference type="Google" id="ProtNLM"/>
    </source>
</evidence>
<dbReference type="EMBL" id="CAEY01000277">
    <property type="status" value="NOT_ANNOTATED_CDS"/>
    <property type="molecule type" value="Genomic_DNA"/>
</dbReference>
<dbReference type="InterPro" id="IPR006179">
    <property type="entry name" value="5_nucleotidase/apyrase"/>
</dbReference>
<feature type="domain" description="Calcineurin-like phosphoesterase" evidence="4">
    <location>
        <begin position="13"/>
        <end position="216"/>
    </location>
</feature>
<dbReference type="AlphaFoldDB" id="T1KNP1"/>
<dbReference type="STRING" id="32264.T1KNP1"/>
<keyword evidence="7" id="KW-1185">Reference proteome</keyword>
<reference evidence="7" key="1">
    <citation type="submission" date="2011-08" db="EMBL/GenBank/DDBJ databases">
        <authorList>
            <person name="Rombauts S."/>
        </authorList>
    </citation>
    <scope>NUCLEOTIDE SEQUENCE</scope>
    <source>
        <strain evidence="7">London</strain>
    </source>
</reference>
<evidence type="ECO:0000256" key="2">
    <source>
        <dbReference type="ARBA" id="ARBA00022729"/>
    </source>
</evidence>
<dbReference type="SUPFAM" id="SSF55816">
    <property type="entry name" value="5'-nucleotidase (syn. UDP-sugar hydrolase), C-terminal domain"/>
    <property type="match status" value="1"/>
</dbReference>
<dbReference type="Pfam" id="PF00149">
    <property type="entry name" value="Metallophos"/>
    <property type="match status" value="1"/>
</dbReference>
<dbReference type="InterPro" id="IPR029052">
    <property type="entry name" value="Metallo-depent_PP-like"/>
</dbReference>
<dbReference type="Pfam" id="PF02872">
    <property type="entry name" value="5_nucleotid_C"/>
    <property type="match status" value="1"/>
</dbReference>
<evidence type="ECO:0000259" key="5">
    <source>
        <dbReference type="Pfam" id="PF02872"/>
    </source>
</evidence>
<dbReference type="GO" id="GO:0009166">
    <property type="term" value="P:nucleotide catabolic process"/>
    <property type="evidence" value="ECO:0007669"/>
    <property type="project" value="InterPro"/>
</dbReference>
<organism evidence="6 7">
    <name type="scientific">Tetranychus urticae</name>
    <name type="common">Two-spotted spider mite</name>
    <dbReference type="NCBI Taxonomy" id="32264"/>
    <lineage>
        <taxon>Eukaryota</taxon>
        <taxon>Metazoa</taxon>
        <taxon>Ecdysozoa</taxon>
        <taxon>Arthropoda</taxon>
        <taxon>Chelicerata</taxon>
        <taxon>Arachnida</taxon>
        <taxon>Acari</taxon>
        <taxon>Acariformes</taxon>
        <taxon>Trombidiformes</taxon>
        <taxon>Prostigmata</taxon>
        <taxon>Eleutherengona</taxon>
        <taxon>Raphignathae</taxon>
        <taxon>Tetranychoidea</taxon>
        <taxon>Tetranychidae</taxon>
        <taxon>Tetranychus</taxon>
    </lineage>
</organism>
<sequence length="487" mass="54692">MIMFSSTKSDEITILHFNDVYNVDEHNVEPIGGAARFVSALQSTRTQSTLTLFSGDCLGPSLLSTFTKGSQMVPVLNSCQVDCAVVGNHDFDYGIDALSRIIQQTHFPWLLSNVTSLTGNTIAGTKIYHIIEVHGKKFGIIGLVENEWFSILSTVNQNIIIYKDFALVGQKLAAYLKYKKNVDYVIALTHMRNPNDIRLAKKVPEIDLILGGHDHICQSIKVDHKRINSSTFIIKSGTDFKNFSKISLQLTDKTKPFAARTRLTHEIIDVTSNFTVDSQLKGQLDTYKLNIDSTMDKIIGITKVYLDGRFISIRRKETNLGNLIADIMRASTRSDCAIIHSGTFRSDQLYEPGPISLKDLINVFPTPGTMVQLLVSGLVIWKSLENGVSLWPRLEGRFPQISQIHFSFDPNREPGNRIDPETIKIAGKQLNLEAKYRLSTKLFLYKGNDGYSCLKNCPLLMSQDDCPEMITAIENYFQFAFDIDDTN</sequence>
<protein>
    <recommendedName>
        <fullName evidence="8">5'-Nucleotidase C-terminal domain-containing protein</fullName>
    </recommendedName>
</protein>
<feature type="domain" description="5'-Nucleotidase C-terminal" evidence="5">
    <location>
        <begin position="299"/>
        <end position="455"/>
    </location>
</feature>
<dbReference type="SUPFAM" id="SSF56300">
    <property type="entry name" value="Metallo-dependent phosphatases"/>
    <property type="match status" value="1"/>
</dbReference>
<dbReference type="InterPro" id="IPR036907">
    <property type="entry name" value="5'-Nucleotdase_C_sf"/>
</dbReference>
<evidence type="ECO:0000256" key="1">
    <source>
        <dbReference type="ARBA" id="ARBA00006654"/>
    </source>
</evidence>
<comment type="similarity">
    <text evidence="1 3">Belongs to the 5'-nucleotidase family.</text>
</comment>